<accession>A0A1I0H4W3</accession>
<dbReference type="InterPro" id="IPR000485">
    <property type="entry name" value="AsnC-type_HTH_dom"/>
</dbReference>
<dbReference type="PRINTS" id="PR00033">
    <property type="entry name" value="HTHASNC"/>
</dbReference>
<dbReference type="SUPFAM" id="SSF54909">
    <property type="entry name" value="Dimeric alpha+beta barrel"/>
    <property type="match status" value="1"/>
</dbReference>
<sequence>MDDIDQKLVNALRRDSRISNADLAAQVGLSPSSCWRRTRALEESGAIRRYTVELDDAAVGLGFKAFVHVQMTRHDQGLVKEFIRMIGTKEEVRACYATTGASDYHLHVVCRDLEAYNRFLEDFLFRIPAVASAQTNLVLRTVKD</sequence>
<dbReference type="STRING" id="364199.SAMN04489858_11014"/>
<evidence type="ECO:0000313" key="6">
    <source>
        <dbReference type="Proteomes" id="UP000199180"/>
    </source>
</evidence>
<evidence type="ECO:0000256" key="3">
    <source>
        <dbReference type="ARBA" id="ARBA00023163"/>
    </source>
</evidence>
<evidence type="ECO:0000259" key="4">
    <source>
        <dbReference type="PROSITE" id="PS50956"/>
    </source>
</evidence>
<organism evidence="5 6">
    <name type="scientific">Paracoccus homiensis</name>
    <dbReference type="NCBI Taxonomy" id="364199"/>
    <lineage>
        <taxon>Bacteria</taxon>
        <taxon>Pseudomonadati</taxon>
        <taxon>Pseudomonadota</taxon>
        <taxon>Alphaproteobacteria</taxon>
        <taxon>Rhodobacterales</taxon>
        <taxon>Paracoccaceae</taxon>
        <taxon>Paracoccus</taxon>
    </lineage>
</organism>
<keyword evidence="3" id="KW-0804">Transcription</keyword>
<dbReference type="InterPro" id="IPR019887">
    <property type="entry name" value="Tscrpt_reg_AsnC/Lrp_C"/>
</dbReference>
<keyword evidence="1" id="KW-0805">Transcription regulation</keyword>
<dbReference type="GO" id="GO:0043200">
    <property type="term" value="P:response to amino acid"/>
    <property type="evidence" value="ECO:0007669"/>
    <property type="project" value="TreeGrafter"/>
</dbReference>
<evidence type="ECO:0000313" key="5">
    <source>
        <dbReference type="EMBL" id="SET78682.1"/>
    </source>
</evidence>
<dbReference type="PROSITE" id="PS50956">
    <property type="entry name" value="HTH_ASNC_2"/>
    <property type="match status" value="1"/>
</dbReference>
<dbReference type="EMBL" id="FOHO01000010">
    <property type="protein sequence ID" value="SET78682.1"/>
    <property type="molecule type" value="Genomic_DNA"/>
</dbReference>
<feature type="domain" description="HTH asnC-type" evidence="4">
    <location>
        <begin position="1"/>
        <end position="62"/>
    </location>
</feature>
<dbReference type="SMART" id="SM00344">
    <property type="entry name" value="HTH_ASNC"/>
    <property type="match status" value="1"/>
</dbReference>
<dbReference type="InterPro" id="IPR019888">
    <property type="entry name" value="Tscrpt_reg_AsnC-like"/>
</dbReference>
<dbReference type="Gene3D" id="3.30.70.920">
    <property type="match status" value="1"/>
</dbReference>
<dbReference type="PANTHER" id="PTHR30154:SF34">
    <property type="entry name" value="TRANSCRIPTIONAL REGULATOR AZLB"/>
    <property type="match status" value="1"/>
</dbReference>
<protein>
    <submittedName>
        <fullName evidence="5">DNA-binding transcriptional regulator, Lrp family</fullName>
    </submittedName>
</protein>
<keyword evidence="2 5" id="KW-0238">DNA-binding</keyword>
<dbReference type="Proteomes" id="UP000199180">
    <property type="component" value="Unassembled WGS sequence"/>
</dbReference>
<evidence type="ECO:0000256" key="1">
    <source>
        <dbReference type="ARBA" id="ARBA00023015"/>
    </source>
</evidence>
<dbReference type="Gene3D" id="1.10.10.10">
    <property type="entry name" value="Winged helix-like DNA-binding domain superfamily/Winged helix DNA-binding domain"/>
    <property type="match status" value="1"/>
</dbReference>
<dbReference type="InterPro" id="IPR036388">
    <property type="entry name" value="WH-like_DNA-bd_sf"/>
</dbReference>
<dbReference type="GO" id="GO:0005829">
    <property type="term" value="C:cytosol"/>
    <property type="evidence" value="ECO:0007669"/>
    <property type="project" value="TreeGrafter"/>
</dbReference>
<dbReference type="InterPro" id="IPR036390">
    <property type="entry name" value="WH_DNA-bd_sf"/>
</dbReference>
<dbReference type="InterPro" id="IPR011008">
    <property type="entry name" value="Dimeric_a/b-barrel"/>
</dbReference>
<dbReference type="PANTHER" id="PTHR30154">
    <property type="entry name" value="LEUCINE-RESPONSIVE REGULATORY PROTEIN"/>
    <property type="match status" value="1"/>
</dbReference>
<dbReference type="Pfam" id="PF01037">
    <property type="entry name" value="AsnC_trans_reg"/>
    <property type="match status" value="1"/>
</dbReference>
<reference evidence="5 6" key="1">
    <citation type="submission" date="2016-10" db="EMBL/GenBank/DDBJ databases">
        <authorList>
            <person name="de Groot N.N."/>
        </authorList>
    </citation>
    <scope>NUCLEOTIDE SEQUENCE [LARGE SCALE GENOMIC DNA]</scope>
    <source>
        <strain evidence="5 6">DSM 17862</strain>
    </source>
</reference>
<gene>
    <name evidence="5" type="ORF">SAMN04489858_11014</name>
</gene>
<name>A0A1I0H4W3_9RHOB</name>
<dbReference type="RefSeq" id="WP_245739452.1">
    <property type="nucleotide sequence ID" value="NZ_FOHO01000010.1"/>
</dbReference>
<dbReference type="PROSITE" id="PS00519">
    <property type="entry name" value="HTH_ASNC_1"/>
    <property type="match status" value="1"/>
</dbReference>
<evidence type="ECO:0000256" key="2">
    <source>
        <dbReference type="ARBA" id="ARBA00023125"/>
    </source>
</evidence>
<proteinExistence type="predicted"/>
<dbReference type="InterPro" id="IPR019885">
    <property type="entry name" value="Tscrpt_reg_HTH_AsnC-type_CS"/>
</dbReference>
<keyword evidence="6" id="KW-1185">Reference proteome</keyword>
<dbReference type="GO" id="GO:0043565">
    <property type="term" value="F:sequence-specific DNA binding"/>
    <property type="evidence" value="ECO:0007669"/>
    <property type="project" value="InterPro"/>
</dbReference>
<dbReference type="SUPFAM" id="SSF46785">
    <property type="entry name" value="Winged helix' DNA-binding domain"/>
    <property type="match status" value="1"/>
</dbReference>
<dbReference type="Pfam" id="PF13404">
    <property type="entry name" value="HTH_AsnC-type"/>
    <property type="match status" value="1"/>
</dbReference>
<dbReference type="AlphaFoldDB" id="A0A1I0H4W3"/>